<dbReference type="EMBL" id="JACTNZ010000012">
    <property type="protein sequence ID" value="KAG5523320.1"/>
    <property type="molecule type" value="Genomic_DNA"/>
</dbReference>
<dbReference type="GO" id="GO:0016787">
    <property type="term" value="F:hydrolase activity"/>
    <property type="evidence" value="ECO:0007669"/>
    <property type="project" value="UniProtKB-KW"/>
</dbReference>
<evidence type="ECO:0000256" key="1">
    <source>
        <dbReference type="ARBA" id="ARBA00008894"/>
    </source>
</evidence>
<proteinExistence type="inferred from homology"/>
<dbReference type="Pfam" id="PF00271">
    <property type="entry name" value="Helicase_C"/>
    <property type="match status" value="1"/>
</dbReference>
<keyword evidence="4" id="KW-0378">Hydrolase</keyword>
<protein>
    <recommendedName>
        <fullName evidence="2">RNA helicase</fullName>
        <ecNumber evidence="2">3.6.4.13</ecNumber>
    </recommendedName>
</protein>
<dbReference type="Gene3D" id="1.10.10.10">
    <property type="entry name" value="Winged helix-like DNA-binding domain superfamily/Winged helix DNA-binding domain"/>
    <property type="match status" value="1"/>
</dbReference>
<feature type="compositionally biased region" description="Polar residues" evidence="8">
    <location>
        <begin position="50"/>
        <end position="66"/>
    </location>
</feature>
<dbReference type="GO" id="GO:0003724">
    <property type="term" value="F:RNA helicase activity"/>
    <property type="evidence" value="ECO:0007669"/>
    <property type="project" value="UniProtKB-EC"/>
</dbReference>
<evidence type="ECO:0000256" key="2">
    <source>
        <dbReference type="ARBA" id="ARBA00012552"/>
    </source>
</evidence>
<dbReference type="PANTHER" id="PTHR47958">
    <property type="entry name" value="ATP-DEPENDENT RNA HELICASE DBP3"/>
    <property type="match status" value="1"/>
</dbReference>
<dbReference type="GO" id="GO:0005666">
    <property type="term" value="C:RNA polymerase III complex"/>
    <property type="evidence" value="ECO:0007669"/>
    <property type="project" value="InterPro"/>
</dbReference>
<dbReference type="PROSITE" id="PS51192">
    <property type="entry name" value="HELICASE_ATP_BIND_1"/>
    <property type="match status" value="1"/>
</dbReference>
<dbReference type="Gene3D" id="3.40.50.300">
    <property type="entry name" value="P-loop containing nucleotide triphosphate hydrolases"/>
    <property type="match status" value="2"/>
</dbReference>
<organism evidence="11 12">
    <name type="scientific">Rhododendron griersonianum</name>
    <dbReference type="NCBI Taxonomy" id="479676"/>
    <lineage>
        <taxon>Eukaryota</taxon>
        <taxon>Viridiplantae</taxon>
        <taxon>Streptophyta</taxon>
        <taxon>Embryophyta</taxon>
        <taxon>Tracheophyta</taxon>
        <taxon>Spermatophyta</taxon>
        <taxon>Magnoliopsida</taxon>
        <taxon>eudicotyledons</taxon>
        <taxon>Gunneridae</taxon>
        <taxon>Pentapetalae</taxon>
        <taxon>asterids</taxon>
        <taxon>Ericales</taxon>
        <taxon>Ericaceae</taxon>
        <taxon>Ericoideae</taxon>
        <taxon>Rhodoreae</taxon>
        <taxon>Rhododendron</taxon>
    </lineage>
</organism>
<dbReference type="AlphaFoldDB" id="A0AAV6I9N9"/>
<dbReference type="FunFam" id="3.40.50.300:FF:000168">
    <property type="entry name" value="DEAD-box ATP-dependent RNA helicase 56-like"/>
    <property type="match status" value="1"/>
</dbReference>
<dbReference type="SMART" id="SM00490">
    <property type="entry name" value="HELICc"/>
    <property type="match status" value="1"/>
</dbReference>
<feature type="domain" description="Helicase C-terminal" evidence="10">
    <location>
        <begin position="435"/>
        <end position="601"/>
    </location>
</feature>
<name>A0AAV6I9N9_9ERIC</name>
<feature type="region of interest" description="Disordered" evidence="8">
    <location>
        <begin position="1"/>
        <end position="79"/>
    </location>
</feature>
<dbReference type="Pfam" id="PF00270">
    <property type="entry name" value="DEAD"/>
    <property type="match status" value="1"/>
</dbReference>
<evidence type="ECO:0000313" key="12">
    <source>
        <dbReference type="Proteomes" id="UP000823749"/>
    </source>
</evidence>
<dbReference type="InterPro" id="IPR001650">
    <property type="entry name" value="Helicase_C-like"/>
</dbReference>
<feature type="compositionally biased region" description="Polar residues" evidence="8">
    <location>
        <begin position="1"/>
        <end position="15"/>
    </location>
</feature>
<dbReference type="InterPro" id="IPR027417">
    <property type="entry name" value="P-loop_NTPase"/>
</dbReference>
<dbReference type="InterPro" id="IPR007832">
    <property type="entry name" value="RNA_pol_Rpc34"/>
</dbReference>
<comment type="caution">
    <text evidence="11">The sequence shown here is derived from an EMBL/GenBank/DDBJ whole genome shotgun (WGS) entry which is preliminary data.</text>
</comment>
<dbReference type="GO" id="GO:0005524">
    <property type="term" value="F:ATP binding"/>
    <property type="evidence" value="ECO:0007669"/>
    <property type="project" value="UniProtKB-KW"/>
</dbReference>
<dbReference type="InterPro" id="IPR014001">
    <property type="entry name" value="Helicase_ATP-bd"/>
</dbReference>
<sequence>MGTTTSSPTKDSSASKGWPSRFVNHGLDLHSSLNQPPLPPPYTAPPLSSVTVQPTGMSRSQDTMSVKQKRRESIAQRTKTPESVLLSLIKSKGDMGIWKADMKRETNLPEPVVNKALKSIMAMGEVKDNEAYEEELLDYEEEDEKAPDSVNGKPTGDSAKKGYVGIHSSGFRDFLLKPELLRAIVDSGFEHPSEGKFLFTPIFPFTSLLLSFILTEDSSLPIFFASSPVQHECIPQAILGMDVICQAKSGMGKTAVFVLSTLQQIEPVAGQVAALVLCHTRELAYQICHEFERFSTYLPDIKVAVFYGGVNIKVHKDLLKNECPHIVVGTPGRILGLARDKDLGLKNVRHFILDECDKMLESLDMRKDVQEIFKMTPHDKQVMMFSATLSKEIRPVCKKFMQDPMEIYVDDEAKLTLHGLVQHYIKLSELEKNRKLNDLLDALDFNQVVIFVKSVNRAAELNKLLVECNFPSICIHSGMSQEERHVFCILACSFNCLLACLFGSLLTRYKSFKEGHKRILVATDLVGRGIDIERVNIVINYDMPDSADTYLHRVGRAGRFGTKGLAITFVASASDSDVLNQVQERFEVDIKELPEQIDTSTYSMNHFL</sequence>
<dbReference type="SUPFAM" id="SSF52540">
    <property type="entry name" value="P-loop containing nucleoside triphosphate hydrolases"/>
    <property type="match status" value="2"/>
</dbReference>
<feature type="domain" description="Helicase ATP-binding" evidence="9">
    <location>
        <begin position="234"/>
        <end position="407"/>
    </location>
</feature>
<keyword evidence="5" id="KW-0347">Helicase</keyword>
<dbReference type="Proteomes" id="UP000823749">
    <property type="component" value="Chromosome 12"/>
</dbReference>
<evidence type="ECO:0000259" key="10">
    <source>
        <dbReference type="PROSITE" id="PS51194"/>
    </source>
</evidence>
<evidence type="ECO:0000259" key="9">
    <source>
        <dbReference type="PROSITE" id="PS51192"/>
    </source>
</evidence>
<keyword evidence="12" id="KW-1185">Reference proteome</keyword>
<dbReference type="EC" id="3.6.4.13" evidence="2"/>
<gene>
    <name evidence="11" type="ORF">RHGRI_035214</name>
</gene>
<reference evidence="11" key="1">
    <citation type="submission" date="2020-08" db="EMBL/GenBank/DDBJ databases">
        <title>Plant Genome Project.</title>
        <authorList>
            <person name="Zhang R.-G."/>
        </authorList>
    </citation>
    <scope>NUCLEOTIDE SEQUENCE</scope>
    <source>
        <strain evidence="11">WSP0</strain>
        <tissue evidence="11">Leaf</tissue>
    </source>
</reference>
<accession>A0AAV6I9N9</accession>
<comment type="similarity">
    <text evidence="1">Belongs to the disease resistance NB-LRR family.</text>
</comment>
<dbReference type="InterPro" id="IPR036388">
    <property type="entry name" value="WH-like_DNA-bd_sf"/>
</dbReference>
<keyword evidence="7" id="KW-0694">RNA-binding</keyword>
<dbReference type="SMART" id="SM00487">
    <property type="entry name" value="DEXDc"/>
    <property type="match status" value="1"/>
</dbReference>
<dbReference type="Pfam" id="PF05158">
    <property type="entry name" value="RNA_pol_Rpc34"/>
    <property type="match status" value="1"/>
</dbReference>
<evidence type="ECO:0000256" key="7">
    <source>
        <dbReference type="ARBA" id="ARBA00022884"/>
    </source>
</evidence>
<evidence type="ECO:0000313" key="11">
    <source>
        <dbReference type="EMBL" id="KAG5523320.1"/>
    </source>
</evidence>
<evidence type="ECO:0000256" key="6">
    <source>
        <dbReference type="ARBA" id="ARBA00022840"/>
    </source>
</evidence>
<evidence type="ECO:0000256" key="8">
    <source>
        <dbReference type="SAM" id="MobiDB-lite"/>
    </source>
</evidence>
<keyword evidence="6" id="KW-0067">ATP-binding</keyword>
<evidence type="ECO:0000256" key="3">
    <source>
        <dbReference type="ARBA" id="ARBA00022741"/>
    </source>
</evidence>
<dbReference type="GO" id="GO:0006383">
    <property type="term" value="P:transcription by RNA polymerase III"/>
    <property type="evidence" value="ECO:0007669"/>
    <property type="project" value="InterPro"/>
</dbReference>
<evidence type="ECO:0000256" key="4">
    <source>
        <dbReference type="ARBA" id="ARBA00022801"/>
    </source>
</evidence>
<keyword evidence="3" id="KW-0547">Nucleotide-binding</keyword>
<dbReference type="CDD" id="cd17950">
    <property type="entry name" value="DEADc_DDX39"/>
    <property type="match status" value="1"/>
</dbReference>
<dbReference type="CDD" id="cd18787">
    <property type="entry name" value="SF2_C_DEAD"/>
    <property type="match status" value="1"/>
</dbReference>
<dbReference type="InterPro" id="IPR011545">
    <property type="entry name" value="DEAD/DEAH_box_helicase_dom"/>
</dbReference>
<dbReference type="PROSITE" id="PS51194">
    <property type="entry name" value="HELICASE_CTER"/>
    <property type="match status" value="1"/>
</dbReference>
<evidence type="ECO:0000256" key="5">
    <source>
        <dbReference type="ARBA" id="ARBA00022806"/>
    </source>
</evidence>
<dbReference type="GO" id="GO:0003723">
    <property type="term" value="F:RNA binding"/>
    <property type="evidence" value="ECO:0007669"/>
    <property type="project" value="UniProtKB-KW"/>
</dbReference>